<dbReference type="InterPro" id="IPR050463">
    <property type="entry name" value="Gfo/Idh/MocA_oxidrdct_glycsds"/>
</dbReference>
<keyword evidence="1" id="KW-0560">Oxidoreductase</keyword>
<keyword evidence="5" id="KW-1185">Reference proteome</keyword>
<dbReference type="Pfam" id="PF01408">
    <property type="entry name" value="GFO_IDH_MocA"/>
    <property type="match status" value="1"/>
</dbReference>
<dbReference type="SUPFAM" id="SSF55347">
    <property type="entry name" value="Glyceraldehyde-3-phosphate dehydrogenase-like, C-terminal domain"/>
    <property type="match status" value="1"/>
</dbReference>
<dbReference type="GO" id="GO:0000166">
    <property type="term" value="F:nucleotide binding"/>
    <property type="evidence" value="ECO:0007669"/>
    <property type="project" value="InterPro"/>
</dbReference>
<dbReference type="Proteomes" id="UP000199622">
    <property type="component" value="Unassembled WGS sequence"/>
</dbReference>
<dbReference type="EMBL" id="FNSO01000003">
    <property type="protein sequence ID" value="SEB39025.1"/>
    <property type="molecule type" value="Genomic_DNA"/>
</dbReference>
<evidence type="ECO:0000256" key="1">
    <source>
        <dbReference type="ARBA" id="ARBA00023002"/>
    </source>
</evidence>
<evidence type="ECO:0000313" key="4">
    <source>
        <dbReference type="EMBL" id="SEB39025.1"/>
    </source>
</evidence>
<dbReference type="InterPro" id="IPR055080">
    <property type="entry name" value="Gal80p-like_C"/>
</dbReference>
<dbReference type="Pfam" id="PF22685">
    <property type="entry name" value="Gal80p_C-like"/>
    <property type="match status" value="1"/>
</dbReference>
<feature type="domain" description="Gfo/Idh/MocA-like oxidoreductase N-terminal" evidence="2">
    <location>
        <begin position="26"/>
        <end position="145"/>
    </location>
</feature>
<dbReference type="InterPro" id="IPR036291">
    <property type="entry name" value="NAD(P)-bd_dom_sf"/>
</dbReference>
<feature type="domain" description="Gal80p-like C-terminal" evidence="3">
    <location>
        <begin position="153"/>
        <end position="292"/>
    </location>
</feature>
<sequence length="381" mass="39728">MSTTLGTSEFLKGTVQATKGTLMAPVRVGIVGLSANGGWAATAHVPALAAVDGYELRALSGSSADSARVAGEKYGVPLTFGDAGELARHPEVDLVVVAVKVPEHRALIEPALAAGKQVLSEWPLGVSLAETEALAEAAREKTTAVGLQGRSAPALRYLRDLIKDGYVGRVLSTSLIASGANWGPSVRAGRDYQLHPAGGATMLTIPFAHTVDTVAMVLGGFAELSATMATVRPRVRDEVTGESVEMTAPDQIAVTGVLAGGAVASLHLRGGTSPATNFHWEINGTEGTLVVEAADPLFWIAKLTLRGSRTGTLEKLTVPARYELPQLAGRSAEPSYNVAHAYARHLKGDLPDFAHAVGVHRVLDAVQRSADSGTRIELDAK</sequence>
<dbReference type="PANTHER" id="PTHR43818">
    <property type="entry name" value="BCDNA.GH03377"/>
    <property type="match status" value="1"/>
</dbReference>
<evidence type="ECO:0000259" key="2">
    <source>
        <dbReference type="Pfam" id="PF01408"/>
    </source>
</evidence>
<proteinExistence type="predicted"/>
<name>A0A1H4IYX5_9PSEU</name>
<dbReference type="Gene3D" id="3.40.50.720">
    <property type="entry name" value="NAD(P)-binding Rossmann-like Domain"/>
    <property type="match status" value="1"/>
</dbReference>
<protein>
    <submittedName>
        <fullName evidence="4">Predicted dehydrogenase</fullName>
    </submittedName>
</protein>
<gene>
    <name evidence="4" type="ORF">SAMN04489727_1287</name>
</gene>
<organism evidence="4 5">
    <name type="scientific">Amycolatopsis tolypomycina</name>
    <dbReference type="NCBI Taxonomy" id="208445"/>
    <lineage>
        <taxon>Bacteria</taxon>
        <taxon>Bacillati</taxon>
        <taxon>Actinomycetota</taxon>
        <taxon>Actinomycetes</taxon>
        <taxon>Pseudonocardiales</taxon>
        <taxon>Pseudonocardiaceae</taxon>
        <taxon>Amycolatopsis</taxon>
    </lineage>
</organism>
<evidence type="ECO:0000313" key="5">
    <source>
        <dbReference type="Proteomes" id="UP000199622"/>
    </source>
</evidence>
<dbReference type="InterPro" id="IPR000683">
    <property type="entry name" value="Gfo/Idh/MocA-like_OxRdtase_N"/>
</dbReference>
<dbReference type="SUPFAM" id="SSF51735">
    <property type="entry name" value="NAD(P)-binding Rossmann-fold domains"/>
    <property type="match status" value="1"/>
</dbReference>
<dbReference type="AlphaFoldDB" id="A0A1H4IYX5"/>
<reference evidence="5" key="1">
    <citation type="submission" date="2016-10" db="EMBL/GenBank/DDBJ databases">
        <authorList>
            <person name="Varghese N."/>
            <person name="Submissions S."/>
        </authorList>
    </citation>
    <scope>NUCLEOTIDE SEQUENCE [LARGE SCALE GENOMIC DNA]</scope>
    <source>
        <strain evidence="5">DSM 44544</strain>
    </source>
</reference>
<dbReference type="GO" id="GO:0016491">
    <property type="term" value="F:oxidoreductase activity"/>
    <property type="evidence" value="ECO:0007669"/>
    <property type="project" value="UniProtKB-KW"/>
</dbReference>
<dbReference type="PANTHER" id="PTHR43818:SF11">
    <property type="entry name" value="BCDNA.GH03377"/>
    <property type="match status" value="1"/>
</dbReference>
<dbReference type="STRING" id="208445.SAMN04489727_1287"/>
<accession>A0A1H4IYX5</accession>
<evidence type="ECO:0000259" key="3">
    <source>
        <dbReference type="Pfam" id="PF22685"/>
    </source>
</evidence>
<dbReference type="Gene3D" id="3.30.360.10">
    <property type="entry name" value="Dihydrodipicolinate Reductase, domain 2"/>
    <property type="match status" value="1"/>
</dbReference>